<dbReference type="Proteomes" id="UP000800036">
    <property type="component" value="Unassembled WGS sequence"/>
</dbReference>
<feature type="transmembrane region" description="Helical" evidence="1">
    <location>
        <begin position="36"/>
        <end position="58"/>
    </location>
</feature>
<keyword evidence="1" id="KW-0472">Membrane</keyword>
<accession>A0A6A5VRU0</accession>
<evidence type="ECO:0000313" key="3">
    <source>
        <dbReference type="Proteomes" id="UP000800036"/>
    </source>
</evidence>
<dbReference type="AlphaFoldDB" id="A0A6A5VRU0"/>
<evidence type="ECO:0000313" key="2">
    <source>
        <dbReference type="EMBL" id="KAF1977596.1"/>
    </source>
</evidence>
<dbReference type="EMBL" id="ML976663">
    <property type="protein sequence ID" value="KAF1977596.1"/>
    <property type="molecule type" value="Genomic_DNA"/>
</dbReference>
<keyword evidence="1" id="KW-0812">Transmembrane</keyword>
<name>A0A6A5VRU0_9PLEO</name>
<evidence type="ECO:0000256" key="1">
    <source>
        <dbReference type="SAM" id="Phobius"/>
    </source>
</evidence>
<proteinExistence type="predicted"/>
<feature type="transmembrane region" description="Helical" evidence="1">
    <location>
        <begin position="64"/>
        <end position="87"/>
    </location>
</feature>
<keyword evidence="3" id="KW-1185">Reference proteome</keyword>
<organism evidence="2 3">
    <name type="scientific">Bimuria novae-zelandiae CBS 107.79</name>
    <dbReference type="NCBI Taxonomy" id="1447943"/>
    <lineage>
        <taxon>Eukaryota</taxon>
        <taxon>Fungi</taxon>
        <taxon>Dikarya</taxon>
        <taxon>Ascomycota</taxon>
        <taxon>Pezizomycotina</taxon>
        <taxon>Dothideomycetes</taxon>
        <taxon>Pleosporomycetidae</taxon>
        <taxon>Pleosporales</taxon>
        <taxon>Massarineae</taxon>
        <taxon>Didymosphaeriaceae</taxon>
        <taxon>Bimuria</taxon>
    </lineage>
</organism>
<gene>
    <name evidence="2" type="ORF">BU23DRAFT_299639</name>
</gene>
<sequence>MSALGCCEGDFVVGRLLVFLKLTGCARVGGRGARAVFALAGFGFLALGRLGLLGGFGVCLRRALFGRSLLCGPLLLWTGLLWTGLLWTGLLGTRRLGATGGPACAAAATSFFQIVG</sequence>
<keyword evidence="1" id="KW-1133">Transmembrane helix</keyword>
<protein>
    <submittedName>
        <fullName evidence="2">Uncharacterized protein</fullName>
    </submittedName>
</protein>
<reference evidence="2" key="1">
    <citation type="journal article" date="2020" name="Stud. Mycol.">
        <title>101 Dothideomycetes genomes: a test case for predicting lifestyles and emergence of pathogens.</title>
        <authorList>
            <person name="Haridas S."/>
            <person name="Albert R."/>
            <person name="Binder M."/>
            <person name="Bloem J."/>
            <person name="Labutti K."/>
            <person name="Salamov A."/>
            <person name="Andreopoulos B."/>
            <person name="Baker S."/>
            <person name="Barry K."/>
            <person name="Bills G."/>
            <person name="Bluhm B."/>
            <person name="Cannon C."/>
            <person name="Castanera R."/>
            <person name="Culley D."/>
            <person name="Daum C."/>
            <person name="Ezra D."/>
            <person name="Gonzalez J."/>
            <person name="Henrissat B."/>
            <person name="Kuo A."/>
            <person name="Liang C."/>
            <person name="Lipzen A."/>
            <person name="Lutzoni F."/>
            <person name="Magnuson J."/>
            <person name="Mondo S."/>
            <person name="Nolan M."/>
            <person name="Ohm R."/>
            <person name="Pangilinan J."/>
            <person name="Park H.-J."/>
            <person name="Ramirez L."/>
            <person name="Alfaro M."/>
            <person name="Sun H."/>
            <person name="Tritt A."/>
            <person name="Yoshinaga Y."/>
            <person name="Zwiers L.-H."/>
            <person name="Turgeon B."/>
            <person name="Goodwin S."/>
            <person name="Spatafora J."/>
            <person name="Crous P."/>
            <person name="Grigoriev I."/>
        </authorList>
    </citation>
    <scope>NUCLEOTIDE SEQUENCE</scope>
    <source>
        <strain evidence="2">CBS 107.79</strain>
    </source>
</reference>